<dbReference type="InterPro" id="IPR003399">
    <property type="entry name" value="Mce/MlaD"/>
</dbReference>
<keyword evidence="2" id="KW-1133">Transmembrane helix</keyword>
<dbReference type="AlphaFoldDB" id="A0A1X0D3Z3"/>
<evidence type="ECO:0000313" key="6">
    <source>
        <dbReference type="Proteomes" id="UP000192801"/>
    </source>
</evidence>
<dbReference type="InterPro" id="IPR024516">
    <property type="entry name" value="Mce_C"/>
</dbReference>
<proteinExistence type="predicted"/>
<gene>
    <name evidence="5" type="ORF">BST26_16140</name>
</gene>
<dbReference type="PRINTS" id="PR01782">
    <property type="entry name" value="MCEVIRFACTOR"/>
</dbReference>
<dbReference type="PANTHER" id="PTHR33371">
    <property type="entry name" value="INTERMEMBRANE PHOSPHOLIPID TRANSPORT SYSTEM BINDING PROTEIN MLAD-RELATED"/>
    <property type="match status" value="1"/>
</dbReference>
<dbReference type="InterPro" id="IPR052336">
    <property type="entry name" value="MlaD_Phospholipid_Transporter"/>
</dbReference>
<dbReference type="STRING" id="444597.BST26_16140"/>
<accession>A0A1X0D3Z3</accession>
<dbReference type="GO" id="GO:0005576">
    <property type="term" value="C:extracellular region"/>
    <property type="evidence" value="ECO:0007669"/>
    <property type="project" value="TreeGrafter"/>
</dbReference>
<evidence type="ECO:0000256" key="1">
    <source>
        <dbReference type="SAM" id="MobiDB-lite"/>
    </source>
</evidence>
<name>A0A1X0D3Z3_9MYCO</name>
<evidence type="ECO:0000259" key="4">
    <source>
        <dbReference type="Pfam" id="PF11887"/>
    </source>
</evidence>
<sequence>MRAEMKAFQERNPLFVGMVGISLVLAITLAALNYTKLPFLGDGKSYTAYFAEAGGLFTGASVEVSGYPTGKVSAIDLDGDQVRVSFQIDDDVFVGDRSEARIRAKSALGTKVLEVLPRGEAALDGPIPRERTQSPYQLPDAVGDLAKTIDGLDTAGLSDSLATIAQTFADTPESVRAALRGVSRLADTLNARDANLRTLLTNAHNATTVLADRTGQVVRLLHDSNLLLAELRTQSAALSRVWTSLSAAAQQLRGFVAENRQTLKPTLERLNGVLTIIDNRKQRVQEAIKGLGTYAFSLGESVGSGPFFKAYVVNLLPGQFVQPFVEAAFSDLGLDPATLLPSQLTDPQVGQRATPPLPMPMPRTGQGGEPKLNLPEAITGNADPNLPAQSPGRYPYREPLPAPEPGGPPPGPPAQPAAPDSEATP</sequence>
<dbReference type="Pfam" id="PF11887">
    <property type="entry name" value="Mce4_CUP1"/>
    <property type="match status" value="1"/>
</dbReference>
<comment type="caution">
    <text evidence="5">The sequence shown here is derived from an EMBL/GenBank/DDBJ whole genome shotgun (WGS) entry which is preliminary data.</text>
</comment>
<dbReference type="PANTHER" id="PTHR33371:SF18">
    <property type="entry name" value="MCE-FAMILY PROTEIN MCE3C"/>
    <property type="match status" value="1"/>
</dbReference>
<feature type="transmembrane region" description="Helical" evidence="2">
    <location>
        <begin position="12"/>
        <end position="32"/>
    </location>
</feature>
<feature type="region of interest" description="Disordered" evidence="1">
    <location>
        <begin position="341"/>
        <end position="425"/>
    </location>
</feature>
<feature type="compositionally biased region" description="Pro residues" evidence="1">
    <location>
        <begin position="398"/>
        <end position="416"/>
    </location>
</feature>
<keyword evidence="6" id="KW-1185">Reference proteome</keyword>
<dbReference type="EMBL" id="MVHS01000045">
    <property type="protein sequence ID" value="ORA67103.1"/>
    <property type="molecule type" value="Genomic_DNA"/>
</dbReference>
<organism evidence="5 6">
    <name type="scientific">Mycolicibacterium insubricum</name>
    <dbReference type="NCBI Taxonomy" id="444597"/>
    <lineage>
        <taxon>Bacteria</taxon>
        <taxon>Bacillati</taxon>
        <taxon>Actinomycetota</taxon>
        <taxon>Actinomycetes</taxon>
        <taxon>Mycobacteriales</taxon>
        <taxon>Mycobacteriaceae</taxon>
        <taxon>Mycolicibacterium</taxon>
    </lineage>
</organism>
<feature type="domain" description="Mammalian cell entry C-terminal" evidence="4">
    <location>
        <begin position="126"/>
        <end position="305"/>
    </location>
</feature>
<dbReference type="InterPro" id="IPR005693">
    <property type="entry name" value="Mce"/>
</dbReference>
<feature type="domain" description="Mce/MlaD" evidence="3">
    <location>
        <begin position="43"/>
        <end position="117"/>
    </location>
</feature>
<dbReference type="NCBIfam" id="TIGR00996">
    <property type="entry name" value="Mtu_fam_mce"/>
    <property type="match status" value="1"/>
</dbReference>
<dbReference type="Pfam" id="PF02470">
    <property type="entry name" value="MlaD"/>
    <property type="match status" value="1"/>
</dbReference>
<evidence type="ECO:0000256" key="2">
    <source>
        <dbReference type="SAM" id="Phobius"/>
    </source>
</evidence>
<keyword evidence="2" id="KW-0472">Membrane</keyword>
<evidence type="ECO:0000313" key="5">
    <source>
        <dbReference type="EMBL" id="ORA67103.1"/>
    </source>
</evidence>
<keyword evidence="2" id="KW-0812">Transmembrane</keyword>
<protein>
    <submittedName>
        <fullName evidence="5">Mammalian cell entry protein</fullName>
    </submittedName>
</protein>
<evidence type="ECO:0000259" key="3">
    <source>
        <dbReference type="Pfam" id="PF02470"/>
    </source>
</evidence>
<reference evidence="5 6" key="1">
    <citation type="submission" date="2016-12" db="EMBL/GenBank/DDBJ databases">
        <title>The new phylogeny of genus Mycobacterium.</title>
        <authorList>
            <person name="Tortoli E."/>
            <person name="Trovato A."/>
            <person name="Cirillo D.M."/>
        </authorList>
    </citation>
    <scope>NUCLEOTIDE SEQUENCE [LARGE SCALE GENOMIC DNA]</scope>
    <source>
        <strain evidence="5 6">DSM 45130</strain>
    </source>
</reference>
<dbReference type="Proteomes" id="UP000192801">
    <property type="component" value="Unassembled WGS sequence"/>
</dbReference>